<keyword evidence="2" id="KW-0813">Transport</keyword>
<feature type="transmembrane region" description="Helical" evidence="9">
    <location>
        <begin position="238"/>
        <end position="265"/>
    </location>
</feature>
<dbReference type="InterPro" id="IPR006153">
    <property type="entry name" value="Cation/H_exchanger_TM"/>
</dbReference>
<keyword evidence="7" id="KW-0406">Ion transport</keyword>
<dbReference type="GO" id="GO:0005886">
    <property type="term" value="C:plasma membrane"/>
    <property type="evidence" value="ECO:0007669"/>
    <property type="project" value="UniProtKB-SubCell"/>
</dbReference>
<feature type="transmembrane region" description="Helical" evidence="9">
    <location>
        <begin position="35"/>
        <end position="54"/>
    </location>
</feature>
<evidence type="ECO:0000256" key="1">
    <source>
        <dbReference type="ARBA" id="ARBA00004651"/>
    </source>
</evidence>
<evidence type="ECO:0000256" key="2">
    <source>
        <dbReference type="ARBA" id="ARBA00022448"/>
    </source>
</evidence>
<feature type="transmembrane region" description="Helical" evidence="9">
    <location>
        <begin position="362"/>
        <end position="381"/>
    </location>
</feature>
<feature type="transmembrane region" description="Helical" evidence="9">
    <location>
        <begin position="6"/>
        <end position="23"/>
    </location>
</feature>
<keyword evidence="6 9" id="KW-1133">Transmembrane helix</keyword>
<evidence type="ECO:0000256" key="5">
    <source>
        <dbReference type="ARBA" id="ARBA00022692"/>
    </source>
</evidence>
<feature type="transmembrane region" description="Helical" evidence="9">
    <location>
        <begin position="66"/>
        <end position="84"/>
    </location>
</feature>
<evidence type="ECO:0000256" key="4">
    <source>
        <dbReference type="ARBA" id="ARBA00022475"/>
    </source>
</evidence>
<feature type="transmembrane region" description="Helical" evidence="9">
    <location>
        <begin position="96"/>
        <end position="117"/>
    </location>
</feature>
<evidence type="ECO:0000313" key="12">
    <source>
        <dbReference type="Proteomes" id="UP000242205"/>
    </source>
</evidence>
<evidence type="ECO:0000256" key="6">
    <source>
        <dbReference type="ARBA" id="ARBA00022989"/>
    </source>
</evidence>
<evidence type="ECO:0000256" key="9">
    <source>
        <dbReference type="SAM" id="Phobius"/>
    </source>
</evidence>
<keyword evidence="5 9" id="KW-0812">Transmembrane</keyword>
<feature type="domain" description="Cation/H+ exchanger transmembrane" evidence="10">
    <location>
        <begin position="19"/>
        <end position="417"/>
    </location>
</feature>
<proteinExistence type="predicted"/>
<dbReference type="GO" id="GO:1902600">
    <property type="term" value="P:proton transmembrane transport"/>
    <property type="evidence" value="ECO:0007669"/>
    <property type="project" value="InterPro"/>
</dbReference>
<dbReference type="GO" id="GO:0015297">
    <property type="term" value="F:antiporter activity"/>
    <property type="evidence" value="ECO:0007669"/>
    <property type="project" value="UniProtKB-KW"/>
</dbReference>
<reference evidence="11 12" key="1">
    <citation type="submission" date="2018-01" db="EMBL/GenBank/DDBJ databases">
        <authorList>
            <person name="Fu G.-Y."/>
        </authorList>
    </citation>
    <scope>NUCLEOTIDE SEQUENCE [LARGE SCALE GENOMIC DNA]</scope>
    <source>
        <strain evidence="11 12">SY39</strain>
    </source>
</reference>
<feature type="transmembrane region" description="Helical" evidence="9">
    <location>
        <begin position="328"/>
        <end position="350"/>
    </location>
</feature>
<keyword evidence="8 9" id="KW-0472">Membrane</keyword>
<dbReference type="EMBL" id="CP025682">
    <property type="protein sequence ID" value="AUN95066.1"/>
    <property type="molecule type" value="Genomic_DNA"/>
</dbReference>
<gene>
    <name evidence="11" type="ORF">C0099_09015</name>
</gene>
<dbReference type="KEGG" id="atw:C0099_09015"/>
<evidence type="ECO:0000259" key="10">
    <source>
        <dbReference type="Pfam" id="PF00999"/>
    </source>
</evidence>
<dbReference type="RefSeq" id="WP_102247132.1">
    <property type="nucleotide sequence ID" value="NZ_CP025682.1"/>
</dbReference>
<dbReference type="OrthoDB" id="9810860at2"/>
<keyword evidence="3" id="KW-0050">Antiport</keyword>
<dbReference type="Proteomes" id="UP000242205">
    <property type="component" value="Chromosome"/>
</dbReference>
<evidence type="ECO:0000256" key="3">
    <source>
        <dbReference type="ARBA" id="ARBA00022449"/>
    </source>
</evidence>
<dbReference type="InterPro" id="IPR038770">
    <property type="entry name" value="Na+/solute_symporter_sf"/>
</dbReference>
<evidence type="ECO:0000313" key="11">
    <source>
        <dbReference type="EMBL" id="AUN95066.1"/>
    </source>
</evidence>
<evidence type="ECO:0000256" key="7">
    <source>
        <dbReference type="ARBA" id="ARBA00023065"/>
    </source>
</evidence>
<dbReference type="PANTHER" id="PTHR32507:SF8">
    <property type="entry name" value="CNH1P"/>
    <property type="match status" value="1"/>
</dbReference>
<dbReference type="Pfam" id="PF00999">
    <property type="entry name" value="Na_H_Exchanger"/>
    <property type="match status" value="1"/>
</dbReference>
<dbReference type="Gene3D" id="1.20.1530.20">
    <property type="match status" value="1"/>
</dbReference>
<protein>
    <submittedName>
        <fullName evidence="11">Sodium:proton antiporter</fullName>
    </submittedName>
</protein>
<accession>A0A2I6S725</accession>
<feature type="transmembrane region" description="Helical" evidence="9">
    <location>
        <begin position="196"/>
        <end position="218"/>
    </location>
</feature>
<evidence type="ECO:0000256" key="8">
    <source>
        <dbReference type="ARBA" id="ARBA00023136"/>
    </source>
</evidence>
<keyword evidence="4" id="KW-1003">Cell membrane</keyword>
<feature type="transmembrane region" description="Helical" evidence="9">
    <location>
        <begin position="393"/>
        <end position="411"/>
    </location>
</feature>
<dbReference type="PANTHER" id="PTHR32507">
    <property type="entry name" value="NA(+)/H(+) ANTIPORTER 1"/>
    <property type="match status" value="1"/>
</dbReference>
<comment type="subcellular location">
    <subcellularLocation>
        <location evidence="1">Cell membrane</location>
        <topology evidence="1">Multi-pass membrane protein</topology>
    </subcellularLocation>
</comment>
<dbReference type="AlphaFoldDB" id="A0A2I6S725"/>
<name>A0A2I6S725_9RHOO</name>
<keyword evidence="12" id="KW-1185">Reference proteome</keyword>
<sequence length="436" mass="46891">MSIGIAGWFLLLGGMLLVMGLLAPFMRTVPFTPAIVYLTVGLILGPSLFGVFHFNPFKQSQLLEVLTEVAVLVALFSAGIKMPAPVSWRRWRTPFLLAFLSMALTVALIAAFGYYLLAMPLGLAVLLGAILAPTDPVLASDIQVRQPGDHDRLRFNLTCEAGMNDGTAFPFAMLGLGLLGLHELGDAGVRWVLLDVLWASIGGILIGVIGGIGVGWAASRLRQARPDWSGSDDFLGLGMIGVIFGLSTLVGAGGFLAVFFAAVALRQTELRLAGLVPLASQDGDEAGAVEPPQVGIGALVYKEHLERLSEVALVLLLGGMLFMDSWSWAAVGLALFVFFVVRPLSVLAGLGLTRTPMRMRLMVGWFGVRGIGSMYYLMYAINQGLPQEMSLQLIHLTLVVVTLSIVLHGISAKPLIRRFWRDSDTMLRESGAMQRA</sequence>
<organism evidence="11 12">
    <name type="scientific">Pseudazoarcus pumilus</name>
    <dbReference type="NCBI Taxonomy" id="2067960"/>
    <lineage>
        <taxon>Bacteria</taxon>
        <taxon>Pseudomonadati</taxon>
        <taxon>Pseudomonadota</taxon>
        <taxon>Betaproteobacteria</taxon>
        <taxon>Rhodocyclales</taxon>
        <taxon>Zoogloeaceae</taxon>
        <taxon>Pseudazoarcus</taxon>
    </lineage>
</organism>